<dbReference type="Bgee" id="ENSAMXG00000036303">
    <property type="expression patterns" value="Expressed in muscle tissue and 9 other cell types or tissues"/>
</dbReference>
<proteinExistence type="predicted"/>
<reference evidence="6" key="4">
    <citation type="submission" date="2025-09" db="UniProtKB">
        <authorList>
            <consortium name="Ensembl"/>
        </authorList>
    </citation>
    <scope>IDENTIFICATION</scope>
</reference>
<evidence type="ECO:0000256" key="3">
    <source>
        <dbReference type="PROSITE-ProRule" id="PRU00192"/>
    </source>
</evidence>
<reference evidence="6" key="3">
    <citation type="submission" date="2025-08" db="UniProtKB">
        <authorList>
            <consortium name="Ensembl"/>
        </authorList>
    </citation>
    <scope>IDENTIFICATION</scope>
</reference>
<dbReference type="GO" id="GO:0005737">
    <property type="term" value="C:cytoplasm"/>
    <property type="evidence" value="ECO:0007669"/>
    <property type="project" value="InterPro"/>
</dbReference>
<keyword evidence="2" id="KW-0677">Repeat</keyword>
<dbReference type="InterPro" id="IPR036028">
    <property type="entry name" value="SH3-like_dom_sf"/>
</dbReference>
<keyword evidence="1 3" id="KW-0728">SH3 domain</keyword>
<accession>A0A3B1K0A0</accession>
<dbReference type="Pfam" id="PF00018">
    <property type="entry name" value="SH3_1"/>
    <property type="match status" value="2"/>
</dbReference>
<evidence type="ECO:0000313" key="7">
    <source>
        <dbReference type="Proteomes" id="UP000018467"/>
    </source>
</evidence>
<dbReference type="PANTHER" id="PTHR15706:SF2">
    <property type="entry name" value="SH3 AND PX DOMAIN-CONTAINING PROTEIN 2A"/>
    <property type="match status" value="1"/>
</dbReference>
<dbReference type="GO" id="GO:0016176">
    <property type="term" value="F:superoxide-generating NADPH oxidase activator activity"/>
    <property type="evidence" value="ECO:0007669"/>
    <property type="project" value="InterPro"/>
</dbReference>
<dbReference type="PRINTS" id="PR00498">
    <property type="entry name" value="P47PHOX"/>
</dbReference>
<evidence type="ECO:0000256" key="2">
    <source>
        <dbReference type="ARBA" id="ARBA00022737"/>
    </source>
</evidence>
<reference evidence="7" key="2">
    <citation type="journal article" date="2014" name="Nat. Commun.">
        <title>The cavefish genome reveals candidate genes for eye loss.</title>
        <authorList>
            <person name="McGaugh S.E."/>
            <person name="Gross J.B."/>
            <person name="Aken B."/>
            <person name="Blin M."/>
            <person name="Borowsky R."/>
            <person name="Chalopin D."/>
            <person name="Hinaux H."/>
            <person name="Jeffery W.R."/>
            <person name="Keene A."/>
            <person name="Ma L."/>
            <person name="Minx P."/>
            <person name="Murphy D."/>
            <person name="O'Quin K.E."/>
            <person name="Retaux S."/>
            <person name="Rohner N."/>
            <person name="Searle S.M."/>
            <person name="Stahl B.A."/>
            <person name="Tabin C."/>
            <person name="Volff J.N."/>
            <person name="Yoshizawa M."/>
            <person name="Warren W.C."/>
        </authorList>
    </citation>
    <scope>NUCLEOTIDE SEQUENCE [LARGE SCALE GENOMIC DNA]</scope>
    <source>
        <strain evidence="7">female</strain>
    </source>
</reference>
<dbReference type="PROSITE" id="PS50002">
    <property type="entry name" value="SH3"/>
    <property type="match status" value="1"/>
</dbReference>
<dbReference type="InterPro" id="IPR036871">
    <property type="entry name" value="PX_dom_sf"/>
</dbReference>
<evidence type="ECO:0000259" key="4">
    <source>
        <dbReference type="PROSITE" id="PS50002"/>
    </source>
</evidence>
<dbReference type="SUPFAM" id="SSF64268">
    <property type="entry name" value="PX domain"/>
    <property type="match status" value="1"/>
</dbReference>
<dbReference type="InterPro" id="IPR001655">
    <property type="entry name" value="P47PHOX"/>
</dbReference>
<name>A0A3B1K0A0_ASTMX</name>
<dbReference type="Ensembl" id="ENSAMXT00000046432.1">
    <property type="protein sequence ID" value="ENSAMXP00000047510.1"/>
    <property type="gene ID" value="ENSAMXG00000036303.1"/>
</dbReference>
<dbReference type="GeneTree" id="ENSGT00940000157732"/>
<dbReference type="Gene3D" id="3.30.1520.10">
    <property type="entry name" value="Phox-like domain"/>
    <property type="match status" value="1"/>
</dbReference>
<dbReference type="InterPro" id="IPR001452">
    <property type="entry name" value="SH3_domain"/>
</dbReference>
<dbReference type="InterPro" id="IPR051228">
    <property type="entry name" value="NADPH_Oxidase/PX-Domain"/>
</dbReference>
<dbReference type="Pfam" id="PF00787">
    <property type="entry name" value="PX"/>
    <property type="match status" value="1"/>
</dbReference>
<dbReference type="Proteomes" id="UP000018467">
    <property type="component" value="Unassembled WGS sequence"/>
</dbReference>
<dbReference type="SMART" id="SM00312">
    <property type="entry name" value="PX"/>
    <property type="match status" value="1"/>
</dbReference>
<organism evidence="6 7">
    <name type="scientific">Astyanax mexicanus</name>
    <name type="common">Blind cave fish</name>
    <name type="synonym">Astyanax fasciatus mexicanus</name>
    <dbReference type="NCBI Taxonomy" id="7994"/>
    <lineage>
        <taxon>Eukaryota</taxon>
        <taxon>Metazoa</taxon>
        <taxon>Chordata</taxon>
        <taxon>Craniata</taxon>
        <taxon>Vertebrata</taxon>
        <taxon>Euteleostomi</taxon>
        <taxon>Actinopterygii</taxon>
        <taxon>Neopterygii</taxon>
        <taxon>Teleostei</taxon>
        <taxon>Ostariophysi</taxon>
        <taxon>Characiformes</taxon>
        <taxon>Characoidei</taxon>
        <taxon>Acestrorhamphidae</taxon>
        <taxon>Acestrorhamphinae</taxon>
        <taxon>Astyanax</taxon>
    </lineage>
</organism>
<dbReference type="PANTHER" id="PTHR15706">
    <property type="entry name" value="SH3 MULTIPLE DOMAIN"/>
    <property type="match status" value="1"/>
</dbReference>
<sequence>MQPRSVAAVSVVDVQKRRNPSKHYVFIISVLYSDSSSQLLYRRYNHFFNLQMKLLDLFPEEGGERDPKHRIIPLLPGKVVFGRSQVRDVAVRRLKHLDNYCQALVRLPSRISQSEEVLKFFEPKPEDLNPPKDQTHIGSYKWVECGDAMSGDECLCVFVVAADYQRQENTEISLRAGERVEVIEKNDTGWWFVSTAEEQGWVPATYLISLAEQKERRTKKGNIQAYSSSGRDELGFERGVTVEVIQKNQEGWWFIRVDVEYYTIAEFHSCLSDGISFGGGEKAEVTHLYHLTFTSHLYIPHVPSYLHIPPAQPYLHIQHLRPTCTSHLIPLTCTSQLFRLSCTSQLFRLTCTSQLFRLTCKSHLYIPPVSSYLYIPPVHPTCFILPVHPTCTSHLIPFTCTSQLFRLTCTSHLYIPPVSSYLYIPPDPSYLYIPPYASYLYIPPVSSYLYQHTCKSHLNIQFVPYIPPVHPTCTSHLIHLACTFHLIHLTCTSQLFRLTCTSHL</sequence>
<dbReference type="PROSITE" id="PS50195">
    <property type="entry name" value="PX"/>
    <property type="match status" value="1"/>
</dbReference>
<dbReference type="SMART" id="SM00326">
    <property type="entry name" value="SH3"/>
    <property type="match status" value="2"/>
</dbReference>
<dbReference type="InterPro" id="IPR035450">
    <property type="entry name" value="SH3PXD2A_SH3_1"/>
</dbReference>
<feature type="domain" description="SH3" evidence="4">
    <location>
        <begin position="153"/>
        <end position="212"/>
    </location>
</feature>
<protein>
    <submittedName>
        <fullName evidence="6">SH3 and PX domains 2A</fullName>
    </submittedName>
</protein>
<reference evidence="7" key="1">
    <citation type="submission" date="2013-03" db="EMBL/GenBank/DDBJ databases">
        <authorList>
            <person name="Jeffery W."/>
            <person name="Warren W."/>
            <person name="Wilson R.K."/>
        </authorList>
    </citation>
    <scope>NUCLEOTIDE SEQUENCE</scope>
    <source>
        <strain evidence="7">female</strain>
    </source>
</reference>
<evidence type="ECO:0000313" key="6">
    <source>
        <dbReference type="Ensembl" id="ENSAMXP00000047510.1"/>
    </source>
</evidence>
<evidence type="ECO:0000256" key="1">
    <source>
        <dbReference type="ARBA" id="ARBA00022443"/>
    </source>
</evidence>
<dbReference type="GO" id="GO:0035091">
    <property type="term" value="F:phosphatidylinositol binding"/>
    <property type="evidence" value="ECO:0007669"/>
    <property type="project" value="InterPro"/>
</dbReference>
<dbReference type="SUPFAM" id="SSF50044">
    <property type="entry name" value="SH3-domain"/>
    <property type="match status" value="2"/>
</dbReference>
<dbReference type="AlphaFoldDB" id="A0A3B1K0A0"/>
<keyword evidence="7" id="KW-1185">Reference proteome</keyword>
<evidence type="ECO:0000259" key="5">
    <source>
        <dbReference type="PROSITE" id="PS50195"/>
    </source>
</evidence>
<feature type="domain" description="PX" evidence="5">
    <location>
        <begin position="4"/>
        <end position="128"/>
    </location>
</feature>
<dbReference type="Gene3D" id="2.30.30.40">
    <property type="entry name" value="SH3 Domains"/>
    <property type="match status" value="2"/>
</dbReference>
<dbReference type="InterPro" id="IPR001683">
    <property type="entry name" value="PX_dom"/>
</dbReference>
<dbReference type="CDD" id="cd12074">
    <property type="entry name" value="SH3_Tks5_1"/>
    <property type="match status" value="1"/>
</dbReference>
<dbReference type="GO" id="GO:0042554">
    <property type="term" value="P:superoxide anion generation"/>
    <property type="evidence" value="ECO:0007669"/>
    <property type="project" value="TreeGrafter"/>
</dbReference>